<gene>
    <name evidence="10" type="ORF">ACFPZI_18050</name>
</gene>
<sequence length="318" mass="34486">MPANESVHELVVRRRDQMAQDVVRLTLARPDGGDVPTWEPGAHLDLLLDDDLVRQYSLCGDESDRSQLQVAVLREPAGRGGSAHVHDRLAEGDVVRVRGPRNNFALVDSPEYLFVAGGIGITPLLPMIRRAEAAGARWTLLYGGRTRSSMAFLDVLAEQPADRVRVQPQDECGLLDLESVLGEPRDGVAVYCCGPEPLLAAVEKLTASWPEGSLHLERFAPKEFEDAPEPGSFVVKLARSGTTLTVPADRSLADVLDDAGAGLTTSCREGTCGTCETPVLEGRPDHRDSLLSEKERQEGRTMMPCVSRCLSATLVLDL</sequence>
<dbReference type="PROSITE" id="PS00197">
    <property type="entry name" value="2FE2S_FER_1"/>
    <property type="match status" value="1"/>
</dbReference>
<evidence type="ECO:0000256" key="2">
    <source>
        <dbReference type="ARBA" id="ARBA00022630"/>
    </source>
</evidence>
<dbReference type="CDD" id="cd06185">
    <property type="entry name" value="PDR_like"/>
    <property type="match status" value="1"/>
</dbReference>
<evidence type="ECO:0000256" key="1">
    <source>
        <dbReference type="ARBA" id="ARBA00001974"/>
    </source>
</evidence>
<dbReference type="EMBL" id="JBHSOA010000037">
    <property type="protein sequence ID" value="MFC5853640.1"/>
    <property type="molecule type" value="Genomic_DNA"/>
</dbReference>
<evidence type="ECO:0000256" key="5">
    <source>
        <dbReference type="ARBA" id="ARBA00023002"/>
    </source>
</evidence>
<dbReference type="PRINTS" id="PR00409">
    <property type="entry name" value="PHDIOXRDTASE"/>
</dbReference>
<dbReference type="InterPro" id="IPR001041">
    <property type="entry name" value="2Fe-2S_ferredoxin-type"/>
</dbReference>
<dbReference type="SUPFAM" id="SSF52343">
    <property type="entry name" value="Ferredoxin reductase-like, C-terminal NADP-linked domain"/>
    <property type="match status" value="1"/>
</dbReference>
<reference evidence="11" key="1">
    <citation type="journal article" date="2019" name="Int. J. Syst. Evol. Microbiol.">
        <title>The Global Catalogue of Microorganisms (GCM) 10K type strain sequencing project: providing services to taxonomists for standard genome sequencing and annotation.</title>
        <authorList>
            <consortium name="The Broad Institute Genomics Platform"/>
            <consortium name="The Broad Institute Genome Sequencing Center for Infectious Disease"/>
            <person name="Wu L."/>
            <person name="Ma J."/>
        </authorList>
    </citation>
    <scope>NUCLEOTIDE SEQUENCE [LARGE SCALE GENOMIC DNA]</scope>
    <source>
        <strain evidence="11">JCM 10411</strain>
    </source>
</reference>
<evidence type="ECO:0000256" key="3">
    <source>
        <dbReference type="ARBA" id="ARBA00022714"/>
    </source>
</evidence>
<dbReference type="PANTHER" id="PTHR47354">
    <property type="entry name" value="NADH OXIDOREDUCTASE HCR"/>
    <property type="match status" value="1"/>
</dbReference>
<dbReference type="InterPro" id="IPR012675">
    <property type="entry name" value="Beta-grasp_dom_sf"/>
</dbReference>
<dbReference type="Pfam" id="PF00111">
    <property type="entry name" value="Fer2"/>
    <property type="match status" value="1"/>
</dbReference>
<dbReference type="Proteomes" id="UP001596180">
    <property type="component" value="Unassembled WGS sequence"/>
</dbReference>
<evidence type="ECO:0000256" key="4">
    <source>
        <dbReference type="ARBA" id="ARBA00022723"/>
    </source>
</evidence>
<evidence type="ECO:0000256" key="7">
    <source>
        <dbReference type="ARBA" id="ARBA00023014"/>
    </source>
</evidence>
<evidence type="ECO:0000259" key="8">
    <source>
        <dbReference type="PROSITE" id="PS51085"/>
    </source>
</evidence>
<proteinExistence type="predicted"/>
<organism evidence="10 11">
    <name type="scientific">Streptomyces chlorus</name>
    <dbReference type="NCBI Taxonomy" id="887452"/>
    <lineage>
        <taxon>Bacteria</taxon>
        <taxon>Bacillati</taxon>
        <taxon>Actinomycetota</taxon>
        <taxon>Actinomycetes</taxon>
        <taxon>Kitasatosporales</taxon>
        <taxon>Streptomycetaceae</taxon>
        <taxon>Streptomyces</taxon>
    </lineage>
</organism>
<keyword evidence="2" id="KW-0285">Flavoprotein</keyword>
<dbReference type="SUPFAM" id="SSF54292">
    <property type="entry name" value="2Fe-2S ferredoxin-like"/>
    <property type="match status" value="1"/>
</dbReference>
<feature type="domain" description="2Fe-2S ferredoxin-type" evidence="8">
    <location>
        <begin position="233"/>
        <end position="318"/>
    </location>
</feature>
<keyword evidence="4" id="KW-0479">Metal-binding</keyword>
<dbReference type="InterPro" id="IPR050415">
    <property type="entry name" value="MRET"/>
</dbReference>
<dbReference type="PANTHER" id="PTHR47354:SF1">
    <property type="entry name" value="CARNITINE MONOOXYGENASE REDUCTASE SUBUNIT"/>
    <property type="match status" value="1"/>
</dbReference>
<keyword evidence="11" id="KW-1185">Reference proteome</keyword>
<evidence type="ECO:0000259" key="9">
    <source>
        <dbReference type="PROSITE" id="PS51384"/>
    </source>
</evidence>
<dbReference type="InterPro" id="IPR006058">
    <property type="entry name" value="2Fe2S_fd_BS"/>
</dbReference>
<keyword evidence="7" id="KW-0411">Iron-sulfur</keyword>
<dbReference type="CDD" id="cd00207">
    <property type="entry name" value="fer2"/>
    <property type="match status" value="1"/>
</dbReference>
<name>A0ABW1DYC8_9ACTN</name>
<accession>A0ABW1DYC8</accession>
<feature type="domain" description="FAD-binding FR-type" evidence="9">
    <location>
        <begin position="5"/>
        <end position="107"/>
    </location>
</feature>
<comment type="cofactor">
    <cofactor evidence="1">
        <name>FAD</name>
        <dbReference type="ChEBI" id="CHEBI:57692"/>
    </cofactor>
</comment>
<dbReference type="Gene3D" id="3.40.50.80">
    <property type="entry name" value="Nucleotide-binding domain of ferredoxin-NADP reductase (FNR) module"/>
    <property type="match status" value="1"/>
</dbReference>
<dbReference type="SUPFAM" id="SSF63380">
    <property type="entry name" value="Riboflavin synthase domain-like"/>
    <property type="match status" value="1"/>
</dbReference>
<dbReference type="RefSeq" id="WP_381364195.1">
    <property type="nucleotide sequence ID" value="NZ_JBHSOA010000037.1"/>
</dbReference>
<dbReference type="Gene3D" id="2.40.30.10">
    <property type="entry name" value="Translation factors"/>
    <property type="match status" value="1"/>
</dbReference>
<evidence type="ECO:0000313" key="11">
    <source>
        <dbReference type="Proteomes" id="UP001596180"/>
    </source>
</evidence>
<keyword evidence="3" id="KW-0001">2Fe-2S</keyword>
<dbReference type="InterPro" id="IPR017927">
    <property type="entry name" value="FAD-bd_FR_type"/>
</dbReference>
<dbReference type="InterPro" id="IPR008333">
    <property type="entry name" value="Cbr1-like_FAD-bd_dom"/>
</dbReference>
<protein>
    <submittedName>
        <fullName evidence="10">PDR/VanB family oxidoreductase</fullName>
    </submittedName>
</protein>
<comment type="caution">
    <text evidence="10">The sequence shown here is derived from an EMBL/GenBank/DDBJ whole genome shotgun (WGS) entry which is preliminary data.</text>
</comment>
<dbReference type="Pfam" id="PF00970">
    <property type="entry name" value="FAD_binding_6"/>
    <property type="match status" value="1"/>
</dbReference>
<dbReference type="PROSITE" id="PS51384">
    <property type="entry name" value="FAD_FR"/>
    <property type="match status" value="1"/>
</dbReference>
<keyword evidence="5" id="KW-0560">Oxidoreductase</keyword>
<dbReference type="Gene3D" id="3.10.20.30">
    <property type="match status" value="1"/>
</dbReference>
<dbReference type="InterPro" id="IPR039261">
    <property type="entry name" value="FNR_nucleotide-bd"/>
</dbReference>
<dbReference type="InterPro" id="IPR036010">
    <property type="entry name" value="2Fe-2S_ferredoxin-like_sf"/>
</dbReference>
<evidence type="ECO:0000313" key="10">
    <source>
        <dbReference type="EMBL" id="MFC5853640.1"/>
    </source>
</evidence>
<keyword evidence="6" id="KW-0408">Iron</keyword>
<dbReference type="PROSITE" id="PS51085">
    <property type="entry name" value="2FE2S_FER_2"/>
    <property type="match status" value="1"/>
</dbReference>
<dbReference type="InterPro" id="IPR017938">
    <property type="entry name" value="Riboflavin_synthase-like_b-brl"/>
</dbReference>
<evidence type="ECO:0000256" key="6">
    <source>
        <dbReference type="ARBA" id="ARBA00023004"/>
    </source>
</evidence>